<comment type="caution">
    <text evidence="2">The sequence shown here is derived from an EMBL/GenBank/DDBJ whole genome shotgun (WGS) entry which is preliminary data.</text>
</comment>
<evidence type="ECO:0000313" key="2">
    <source>
        <dbReference type="EMBL" id="MDJ1498905.1"/>
    </source>
</evidence>
<dbReference type="Proteomes" id="UP001228581">
    <property type="component" value="Unassembled WGS sequence"/>
</dbReference>
<gene>
    <name evidence="2" type="ORF">QNI19_38615</name>
</gene>
<organism evidence="2 3">
    <name type="scientific">Xanthocytophaga flava</name>
    <dbReference type="NCBI Taxonomy" id="3048013"/>
    <lineage>
        <taxon>Bacteria</taxon>
        <taxon>Pseudomonadati</taxon>
        <taxon>Bacteroidota</taxon>
        <taxon>Cytophagia</taxon>
        <taxon>Cytophagales</taxon>
        <taxon>Rhodocytophagaceae</taxon>
        <taxon>Xanthocytophaga</taxon>
    </lineage>
</organism>
<feature type="region of interest" description="Disordered" evidence="1">
    <location>
        <begin position="249"/>
        <end position="273"/>
    </location>
</feature>
<evidence type="ECO:0008006" key="4">
    <source>
        <dbReference type="Google" id="ProtNLM"/>
    </source>
</evidence>
<protein>
    <recommendedName>
        <fullName evidence="4">Relaxase</fullName>
    </recommendedName>
</protein>
<feature type="region of interest" description="Disordered" evidence="1">
    <location>
        <begin position="198"/>
        <end position="230"/>
    </location>
</feature>
<dbReference type="RefSeq" id="WP_314005877.1">
    <property type="nucleotide sequence ID" value="NZ_JASJOT010000066.1"/>
</dbReference>
<accession>A0ABT7D0X5</accession>
<proteinExistence type="predicted"/>
<evidence type="ECO:0000256" key="1">
    <source>
        <dbReference type="SAM" id="MobiDB-lite"/>
    </source>
</evidence>
<evidence type="ECO:0000313" key="3">
    <source>
        <dbReference type="Proteomes" id="UP001228581"/>
    </source>
</evidence>
<feature type="compositionally biased region" description="Basic residues" evidence="1">
    <location>
        <begin position="257"/>
        <end position="273"/>
    </location>
</feature>
<dbReference type="EMBL" id="JASJOT010000066">
    <property type="protein sequence ID" value="MDJ1498905.1"/>
    <property type="molecule type" value="Genomic_DNA"/>
</dbReference>
<name>A0ABT7D0X5_9BACT</name>
<reference evidence="2 3" key="1">
    <citation type="submission" date="2023-05" db="EMBL/GenBank/DDBJ databases">
        <authorList>
            <person name="Zhang X."/>
        </authorList>
    </citation>
    <scope>NUCLEOTIDE SEQUENCE [LARGE SCALE GENOMIC DNA]</scope>
    <source>
        <strain evidence="2 3">DM2B3-1</strain>
    </source>
</reference>
<keyword evidence="3" id="KW-1185">Reference proteome</keyword>
<sequence>MARGVQFGWNRVFTFNRIYNYRYTSLSELNAVLKQYNILADRGSEDSRVYQTNGLVYRLLDENGDKVGVPIKASDFHNKPTLAFLETRFIINLAARKPYQNRIRNTIDLALRTPASITLPELVKALSKEGIATVLQQNGQGLLYGITYVDHRTRCVFKGSALGKAYSARAISERCKQTIAQKDASLLELTINSQSHSIINNKNTGSRKSSKNTPQYSELPQSSIPEQATEQSLVSTVLTTLLQPEQTAEYVPQDLKKRGRKRKRKINRNHHSS</sequence>